<comment type="caution">
    <text evidence="3">The sequence shown here is derived from an EMBL/GenBank/DDBJ whole genome shotgun (WGS) entry which is preliminary data.</text>
</comment>
<sequence>MFIRTAVFCATVLAAPAFAQSVTLTPADPQPSADDLKPGLAVSYGYGGEMRSLDHAEQKLKRAKSGPPLRGLSYDDNTEGEKALTSTSASKVAAAISGFVKFDKAGTFEIEFISNDGIIASIGGQQVALSDGVHSCDPAGPQEVIVPQAGWYALEATYFQRKGTACLIMDWDADGRMGPAPDSAFAHVD</sequence>
<keyword evidence="2" id="KW-0732">Signal</keyword>
<protein>
    <recommendedName>
        <fullName evidence="5">PA14 domain-containing protein</fullName>
    </recommendedName>
</protein>
<feature type="chain" id="PRO_5030836016" description="PA14 domain-containing protein" evidence="2">
    <location>
        <begin position="20"/>
        <end position="189"/>
    </location>
</feature>
<accession>A0A7W6M827</accession>
<evidence type="ECO:0008006" key="5">
    <source>
        <dbReference type="Google" id="ProtNLM"/>
    </source>
</evidence>
<dbReference type="OrthoDB" id="7722285at2"/>
<dbReference type="EMBL" id="JACIFU010000002">
    <property type="protein sequence ID" value="MBB4173808.1"/>
    <property type="molecule type" value="Genomic_DNA"/>
</dbReference>
<evidence type="ECO:0000256" key="2">
    <source>
        <dbReference type="SAM" id="SignalP"/>
    </source>
</evidence>
<reference evidence="3 4" key="1">
    <citation type="submission" date="2020-08" db="EMBL/GenBank/DDBJ databases">
        <title>Genomic Encyclopedia of Type Strains, Phase IV (KMG-IV): sequencing the most valuable type-strain genomes for metagenomic binning, comparative biology and taxonomic classification.</title>
        <authorList>
            <person name="Goeker M."/>
        </authorList>
    </citation>
    <scope>NUCLEOTIDE SEQUENCE [LARGE SCALE GENOMIC DNA]</scope>
    <source>
        <strain evidence="3 4">DSM 101015</strain>
    </source>
</reference>
<evidence type="ECO:0000313" key="4">
    <source>
        <dbReference type="Proteomes" id="UP000565745"/>
    </source>
</evidence>
<feature type="region of interest" description="Disordered" evidence="1">
    <location>
        <begin position="56"/>
        <end position="78"/>
    </location>
</feature>
<proteinExistence type="predicted"/>
<dbReference type="RefSeq" id="WP_037969314.1">
    <property type="nucleotide sequence ID" value="NZ_JACIFU010000002.1"/>
</dbReference>
<gene>
    <name evidence="3" type="ORF">GGR93_001581</name>
</gene>
<evidence type="ECO:0000256" key="1">
    <source>
        <dbReference type="SAM" id="MobiDB-lite"/>
    </source>
</evidence>
<evidence type="ECO:0000313" key="3">
    <source>
        <dbReference type="EMBL" id="MBB4173808.1"/>
    </source>
</evidence>
<feature type="signal peptide" evidence="2">
    <location>
        <begin position="1"/>
        <end position="19"/>
    </location>
</feature>
<organism evidence="3 4">
    <name type="scientific">Sulfitobacter noctilucicola</name>
    <dbReference type="NCBI Taxonomy" id="1342301"/>
    <lineage>
        <taxon>Bacteria</taxon>
        <taxon>Pseudomonadati</taxon>
        <taxon>Pseudomonadota</taxon>
        <taxon>Alphaproteobacteria</taxon>
        <taxon>Rhodobacterales</taxon>
        <taxon>Roseobacteraceae</taxon>
        <taxon>Sulfitobacter</taxon>
    </lineage>
</organism>
<keyword evidence="4" id="KW-1185">Reference proteome</keyword>
<dbReference type="Proteomes" id="UP000565745">
    <property type="component" value="Unassembled WGS sequence"/>
</dbReference>
<name>A0A7W6M827_9RHOB</name>
<dbReference type="AlphaFoldDB" id="A0A7W6M827"/>